<keyword evidence="2" id="KW-1185">Reference proteome</keyword>
<name>A0AAD7FES8_9AGAR</name>
<gene>
    <name evidence="1" type="ORF">FB45DRAFT_162780</name>
</gene>
<protein>
    <submittedName>
        <fullName evidence="1">Uncharacterized protein</fullName>
    </submittedName>
</protein>
<evidence type="ECO:0000313" key="2">
    <source>
        <dbReference type="Proteomes" id="UP001221142"/>
    </source>
</evidence>
<dbReference type="Proteomes" id="UP001221142">
    <property type="component" value="Unassembled WGS sequence"/>
</dbReference>
<dbReference type="EMBL" id="JARKIF010000018">
    <property type="protein sequence ID" value="KAJ7619707.1"/>
    <property type="molecule type" value="Genomic_DNA"/>
</dbReference>
<organism evidence="1 2">
    <name type="scientific">Roridomyces roridus</name>
    <dbReference type="NCBI Taxonomy" id="1738132"/>
    <lineage>
        <taxon>Eukaryota</taxon>
        <taxon>Fungi</taxon>
        <taxon>Dikarya</taxon>
        <taxon>Basidiomycota</taxon>
        <taxon>Agaricomycotina</taxon>
        <taxon>Agaricomycetes</taxon>
        <taxon>Agaricomycetidae</taxon>
        <taxon>Agaricales</taxon>
        <taxon>Marasmiineae</taxon>
        <taxon>Mycenaceae</taxon>
        <taxon>Roridomyces</taxon>
    </lineage>
</organism>
<proteinExistence type="predicted"/>
<evidence type="ECO:0000313" key="1">
    <source>
        <dbReference type="EMBL" id="KAJ7619707.1"/>
    </source>
</evidence>
<accession>A0AAD7FES8</accession>
<reference evidence="1" key="1">
    <citation type="submission" date="2023-03" db="EMBL/GenBank/DDBJ databases">
        <title>Massive genome expansion in bonnet fungi (Mycena s.s.) driven by repeated elements and novel gene families across ecological guilds.</title>
        <authorList>
            <consortium name="Lawrence Berkeley National Laboratory"/>
            <person name="Harder C.B."/>
            <person name="Miyauchi S."/>
            <person name="Viragh M."/>
            <person name="Kuo A."/>
            <person name="Thoen E."/>
            <person name="Andreopoulos B."/>
            <person name="Lu D."/>
            <person name="Skrede I."/>
            <person name="Drula E."/>
            <person name="Henrissat B."/>
            <person name="Morin E."/>
            <person name="Kohler A."/>
            <person name="Barry K."/>
            <person name="LaButti K."/>
            <person name="Morin E."/>
            <person name="Salamov A."/>
            <person name="Lipzen A."/>
            <person name="Mereny Z."/>
            <person name="Hegedus B."/>
            <person name="Baldrian P."/>
            <person name="Stursova M."/>
            <person name="Weitz H."/>
            <person name="Taylor A."/>
            <person name="Grigoriev I.V."/>
            <person name="Nagy L.G."/>
            <person name="Martin F."/>
            <person name="Kauserud H."/>
        </authorList>
    </citation>
    <scope>NUCLEOTIDE SEQUENCE</scope>
    <source>
        <strain evidence="1">9284</strain>
    </source>
</reference>
<comment type="caution">
    <text evidence="1">The sequence shown here is derived from an EMBL/GenBank/DDBJ whole genome shotgun (WGS) entry which is preliminary data.</text>
</comment>
<sequence>MAALLKRDLLTHVSFGLSSAMICQHRALTTLTTPTCPRGFSSSLPSRDTYSSGNDHRSLSDRLAFNMAAPRALVRHSLSPVAAEDPGLFSVAEEAPWIENGPSRAQASMAVVRLRRIRRIR</sequence>
<dbReference type="AlphaFoldDB" id="A0AAD7FES8"/>